<comment type="caution">
    <text evidence="1">The sequence shown here is derived from an EMBL/GenBank/DDBJ whole genome shotgun (WGS) entry which is preliminary data.</text>
</comment>
<evidence type="ECO:0000313" key="1">
    <source>
        <dbReference type="EMBL" id="KAJ4437222.1"/>
    </source>
</evidence>
<proteinExistence type="predicted"/>
<keyword evidence="2" id="KW-1185">Reference proteome</keyword>
<dbReference type="EMBL" id="JAJSOF020000021">
    <property type="protein sequence ID" value="KAJ4437222.1"/>
    <property type="molecule type" value="Genomic_DNA"/>
</dbReference>
<evidence type="ECO:0000313" key="2">
    <source>
        <dbReference type="Proteomes" id="UP001148838"/>
    </source>
</evidence>
<reference evidence="1 2" key="1">
    <citation type="journal article" date="2022" name="Allergy">
        <title>Genome assembly and annotation of Periplaneta americana reveal a comprehensive cockroach allergen profile.</title>
        <authorList>
            <person name="Wang L."/>
            <person name="Xiong Q."/>
            <person name="Saelim N."/>
            <person name="Wang L."/>
            <person name="Nong W."/>
            <person name="Wan A.T."/>
            <person name="Shi M."/>
            <person name="Liu X."/>
            <person name="Cao Q."/>
            <person name="Hui J.H.L."/>
            <person name="Sookrung N."/>
            <person name="Leung T.F."/>
            <person name="Tungtrongchitr A."/>
            <person name="Tsui S.K.W."/>
        </authorList>
    </citation>
    <scope>NUCLEOTIDE SEQUENCE [LARGE SCALE GENOMIC DNA]</scope>
    <source>
        <strain evidence="1">PWHHKU_190912</strain>
    </source>
</reference>
<sequence>MDSSNHSLGYKKLAADTWVKKRFRTLQRKRKACYKLENHVPVKRAKLNDVSYILEKHFGDTWREREELVYYKIRIDGEDDSDEVPEEDENVDQGNTDEVLDLVVYVL</sequence>
<name>A0ABQ8SU52_PERAM</name>
<organism evidence="1 2">
    <name type="scientific">Periplaneta americana</name>
    <name type="common">American cockroach</name>
    <name type="synonym">Blatta americana</name>
    <dbReference type="NCBI Taxonomy" id="6978"/>
    <lineage>
        <taxon>Eukaryota</taxon>
        <taxon>Metazoa</taxon>
        <taxon>Ecdysozoa</taxon>
        <taxon>Arthropoda</taxon>
        <taxon>Hexapoda</taxon>
        <taxon>Insecta</taxon>
        <taxon>Pterygota</taxon>
        <taxon>Neoptera</taxon>
        <taxon>Polyneoptera</taxon>
        <taxon>Dictyoptera</taxon>
        <taxon>Blattodea</taxon>
        <taxon>Blattoidea</taxon>
        <taxon>Blattidae</taxon>
        <taxon>Blattinae</taxon>
        <taxon>Periplaneta</taxon>
    </lineage>
</organism>
<gene>
    <name evidence="1" type="ORF">ANN_17357</name>
</gene>
<dbReference type="Proteomes" id="UP001148838">
    <property type="component" value="Unassembled WGS sequence"/>
</dbReference>
<protein>
    <submittedName>
        <fullName evidence="1">Uncharacterized protein</fullName>
    </submittedName>
</protein>
<accession>A0ABQ8SU52</accession>